<sequence>MSIVPSEKEWTDAADPQRKGKQSIRGAET</sequence>
<feature type="region of interest" description="Disordered" evidence="1">
    <location>
        <begin position="1"/>
        <end position="29"/>
    </location>
</feature>
<organism evidence="2">
    <name type="scientific">Rhizophora mucronata</name>
    <name type="common">Asiatic mangrove</name>
    <dbReference type="NCBI Taxonomy" id="61149"/>
    <lineage>
        <taxon>Eukaryota</taxon>
        <taxon>Viridiplantae</taxon>
        <taxon>Streptophyta</taxon>
        <taxon>Embryophyta</taxon>
        <taxon>Tracheophyta</taxon>
        <taxon>Spermatophyta</taxon>
        <taxon>Magnoliopsida</taxon>
        <taxon>eudicotyledons</taxon>
        <taxon>Gunneridae</taxon>
        <taxon>Pentapetalae</taxon>
        <taxon>rosids</taxon>
        <taxon>fabids</taxon>
        <taxon>Malpighiales</taxon>
        <taxon>Rhizophoraceae</taxon>
        <taxon>Rhizophora</taxon>
    </lineage>
</organism>
<dbReference type="EMBL" id="GGEC01079813">
    <property type="protein sequence ID" value="MBX60297.1"/>
    <property type="molecule type" value="Transcribed_RNA"/>
</dbReference>
<feature type="compositionally biased region" description="Basic and acidic residues" evidence="1">
    <location>
        <begin position="1"/>
        <end position="18"/>
    </location>
</feature>
<protein>
    <submittedName>
        <fullName evidence="2">Uncharacterized protein</fullName>
    </submittedName>
</protein>
<evidence type="ECO:0000313" key="2">
    <source>
        <dbReference type="EMBL" id="MBX60297.1"/>
    </source>
</evidence>
<evidence type="ECO:0000256" key="1">
    <source>
        <dbReference type="SAM" id="MobiDB-lite"/>
    </source>
</evidence>
<accession>A0A2P2PZY8</accession>
<name>A0A2P2PZY8_RHIMU</name>
<proteinExistence type="predicted"/>
<dbReference type="AlphaFoldDB" id="A0A2P2PZY8"/>
<reference evidence="2" key="1">
    <citation type="submission" date="2018-02" db="EMBL/GenBank/DDBJ databases">
        <title>Rhizophora mucronata_Transcriptome.</title>
        <authorList>
            <person name="Meera S.P."/>
            <person name="Sreeshan A."/>
            <person name="Augustine A."/>
        </authorList>
    </citation>
    <scope>NUCLEOTIDE SEQUENCE</scope>
    <source>
        <tissue evidence="2">Leaf</tissue>
    </source>
</reference>